<protein>
    <submittedName>
        <fullName evidence="1">Uncharacterized protein</fullName>
    </submittedName>
</protein>
<keyword evidence="2" id="KW-1185">Reference proteome</keyword>
<gene>
    <name evidence="1" type="ORF">C1752_00186</name>
</gene>
<organism evidence="1 2">
    <name type="scientific">Acaryochloris thomasi RCC1774</name>
    <dbReference type="NCBI Taxonomy" id="1764569"/>
    <lineage>
        <taxon>Bacteria</taxon>
        <taxon>Bacillati</taxon>
        <taxon>Cyanobacteriota</taxon>
        <taxon>Cyanophyceae</taxon>
        <taxon>Acaryochloridales</taxon>
        <taxon>Acaryochloridaceae</taxon>
        <taxon>Acaryochloris</taxon>
        <taxon>Acaryochloris thomasi</taxon>
    </lineage>
</organism>
<name>A0A2W1K7X2_9CYAN</name>
<reference evidence="1 2" key="1">
    <citation type="journal article" date="2018" name="Sci. Rep.">
        <title>A novel species of the marine cyanobacterium Acaryochloris with a unique pigment content and lifestyle.</title>
        <authorList>
            <person name="Partensky F."/>
            <person name="Six C."/>
            <person name="Ratin M."/>
            <person name="Garczarek L."/>
            <person name="Vaulot D."/>
            <person name="Probert I."/>
            <person name="Calteau A."/>
            <person name="Gourvil P."/>
            <person name="Marie D."/>
            <person name="Grebert T."/>
            <person name="Bouchier C."/>
            <person name="Le Panse S."/>
            <person name="Gachenot M."/>
            <person name="Rodriguez F."/>
            <person name="Garrido J.L."/>
        </authorList>
    </citation>
    <scope>NUCLEOTIDE SEQUENCE [LARGE SCALE GENOMIC DNA]</scope>
    <source>
        <strain evidence="1 2">RCC1774</strain>
    </source>
</reference>
<dbReference type="Proteomes" id="UP000248857">
    <property type="component" value="Unassembled WGS sequence"/>
</dbReference>
<accession>A0A2W1K7X2</accession>
<dbReference type="EMBL" id="PQWO01000001">
    <property type="protein sequence ID" value="PZD75537.1"/>
    <property type="molecule type" value="Genomic_DNA"/>
</dbReference>
<dbReference type="AlphaFoldDB" id="A0A2W1K7X2"/>
<evidence type="ECO:0000313" key="2">
    <source>
        <dbReference type="Proteomes" id="UP000248857"/>
    </source>
</evidence>
<evidence type="ECO:0000313" key="1">
    <source>
        <dbReference type="EMBL" id="PZD75537.1"/>
    </source>
</evidence>
<proteinExistence type="predicted"/>
<comment type="caution">
    <text evidence="1">The sequence shown here is derived from an EMBL/GenBank/DDBJ whole genome shotgun (WGS) entry which is preliminary data.</text>
</comment>
<sequence length="56" mass="6513">MPTASTFAIVWDILKNFDEIEMLRHTTEIRTAQTIVIFLSLNETTLLAQCWERGWG</sequence>